<evidence type="ECO:0000256" key="6">
    <source>
        <dbReference type="ARBA" id="ARBA00022643"/>
    </source>
</evidence>
<dbReference type="GO" id="GO:0016651">
    <property type="term" value="F:oxidoreductase activity, acting on NAD(P)H"/>
    <property type="evidence" value="ECO:0007669"/>
    <property type="project" value="UniProtKB-UniRule"/>
</dbReference>
<feature type="binding site" evidence="10">
    <location>
        <begin position="508"/>
        <end position="509"/>
    </location>
    <ligand>
        <name>NADP(+)</name>
        <dbReference type="ChEBI" id="CHEBI:58349"/>
    </ligand>
</feature>
<feature type="binding site" evidence="10">
    <location>
        <position position="446"/>
    </location>
    <ligand>
        <name>NADP(+)</name>
        <dbReference type="ChEBI" id="CHEBI:58349"/>
    </ligand>
</feature>
<dbReference type="InterPro" id="IPR008254">
    <property type="entry name" value="Flavodoxin/NO_synth"/>
</dbReference>
<dbReference type="Gene3D" id="3.40.50.80">
    <property type="entry name" value="Nucleotide-binding domain of ferredoxin-NADP reductase (FNR) module"/>
    <property type="match status" value="1"/>
</dbReference>
<dbReference type="InterPro" id="IPR001433">
    <property type="entry name" value="OxRdtase_FAD/NAD-bd"/>
</dbReference>
<evidence type="ECO:0000256" key="4">
    <source>
        <dbReference type="ARBA" id="ARBA00022490"/>
    </source>
</evidence>
<evidence type="ECO:0000259" key="11">
    <source>
        <dbReference type="PROSITE" id="PS50902"/>
    </source>
</evidence>
<dbReference type="GO" id="GO:0005829">
    <property type="term" value="C:cytosol"/>
    <property type="evidence" value="ECO:0007669"/>
    <property type="project" value="TreeGrafter"/>
</dbReference>
<dbReference type="GO" id="GO:0016226">
    <property type="term" value="P:iron-sulfur cluster assembly"/>
    <property type="evidence" value="ECO:0007669"/>
    <property type="project" value="UniProtKB-UniRule"/>
</dbReference>
<accession>A0A1I8QB28</accession>
<feature type="binding site" evidence="10">
    <location>
        <position position="581"/>
    </location>
    <ligand>
        <name>FAD</name>
        <dbReference type="ChEBI" id="CHEBI:57692"/>
    </ligand>
</feature>
<dbReference type="InterPro" id="IPR017927">
    <property type="entry name" value="FAD-bd_FR_type"/>
</dbReference>
<dbReference type="AlphaFoldDB" id="A0A1I8QB28"/>
<sequence length="582" mass="67374">MRLLILYGSQTGTAQDVAEQLWRSSKSYGFEGPVLPMDDYPVHKLVEESLVLFVVATTGDGDEPENMRNFWKFLLRRSLPTNSLENLQYACLGLGDSSYAKFNYAAKKLNKRLQQLGGKQIIPLGLCDDQHDHGFGAVSLPWMDQLWQEMEKRLGIRADCREASGKVFKWQCKVLNNTTIDYKDNDHIQWPHKDEAQKFTLLANERTTDPKHFQDVRLLQFESNNERWFPGDIFQVQPHNSEQQVDEFFSWVQEHQLDFGPDTVVEVTSNFVDMPLPKCFSKPLSLRQMATYLWDLSHRPRQRAFELLALQCEDELEKEKLMEFTTTEGLDSLISYINRPRRTILEVLQDFRQASSKLTLNVLIELFSFIQPRSFSIASCMDSSKLDLLVAVVEYKTKLSKPRLGLCSNWLKSLVVGKQIFGCIKMGTMKLPKDAETPIIMVGPGTGVAPFRSVIQSRHYQLKELPNKRDPLLVLYFGCRNKNKDYHFQHDLEFWSKEGILSLHCAFSRDQESKIYVQHLIEKNAEQLQHFILEQRAVILVAGSSKNMPKSVKEAFIKVLNGQEDLIEQMIKQKRYQEETWS</sequence>
<feature type="binding site" evidence="10">
    <location>
        <begin position="9"/>
        <end position="14"/>
    </location>
    <ligand>
        <name>FMN</name>
        <dbReference type="ChEBI" id="CHEBI:58210"/>
    </ligand>
</feature>
<evidence type="ECO:0000256" key="2">
    <source>
        <dbReference type="ARBA" id="ARBA00001974"/>
    </source>
</evidence>
<dbReference type="PROSITE" id="PS50902">
    <property type="entry name" value="FLAVODOXIN_LIKE"/>
    <property type="match status" value="1"/>
</dbReference>
<evidence type="ECO:0000259" key="12">
    <source>
        <dbReference type="PROSITE" id="PS51384"/>
    </source>
</evidence>
<dbReference type="VEuPathDB" id="VectorBase:SCAU015497"/>
<dbReference type="GO" id="GO:0005634">
    <property type="term" value="C:nucleus"/>
    <property type="evidence" value="ECO:0007669"/>
    <property type="project" value="UniProtKB-ARBA"/>
</dbReference>
<feature type="binding site" evidence="10">
    <location>
        <begin position="373"/>
        <end position="376"/>
    </location>
    <ligand>
        <name>FAD</name>
        <dbReference type="ChEBI" id="CHEBI:57692"/>
    </ligand>
</feature>
<comment type="similarity">
    <text evidence="10">In the N-terminal section; belongs to the flavodoxin family.</text>
</comment>
<dbReference type="KEGG" id="scac:106092316"/>
<dbReference type="GO" id="GO:0160246">
    <property type="term" value="F:NADPH-iron-sulfur [2Fe-2S] protein oxidoreductase activity"/>
    <property type="evidence" value="ECO:0007669"/>
    <property type="project" value="InterPro"/>
</dbReference>
<comment type="function">
    <text evidence="10">NADPH-dependent reductase which is a central component of the cytosolic iron-sulfur (Fe-S) protein assembly (CIA) machinery. Transfers electrons from NADPH via its FAD and FMN prosthetic groups to the [2Fe-2S] cluster of the anamorsin/DRE2 homolog, another key component of the CIA machinery. In turn, this reduced cluster provides electrons for assembly of cytosolic iron-sulfur cluster proteins.</text>
</comment>
<dbReference type="PANTHER" id="PTHR19384:SF10">
    <property type="entry name" value="NADPH-DEPENDENT DIFLAVIN OXIDOREDUCTASE 1"/>
    <property type="match status" value="1"/>
</dbReference>
<comment type="cofactor">
    <cofactor evidence="1 10">
        <name>FMN</name>
        <dbReference type="ChEBI" id="CHEBI:58210"/>
    </cofactor>
</comment>
<feature type="binding site" evidence="10">
    <location>
        <begin position="56"/>
        <end position="59"/>
    </location>
    <ligand>
        <name>FMN</name>
        <dbReference type="ChEBI" id="CHEBI:58210"/>
    </ligand>
</feature>
<dbReference type="EC" id="1.18.1.-" evidence="10"/>
<keyword evidence="6 10" id="KW-0288">FMN</keyword>
<feature type="binding site" evidence="10">
    <location>
        <position position="129"/>
    </location>
    <ligand>
        <name>FMN</name>
        <dbReference type="ChEBI" id="CHEBI:58210"/>
    </ligand>
</feature>
<feature type="binding site" evidence="10">
    <location>
        <position position="341"/>
    </location>
    <ligand>
        <name>FAD</name>
        <dbReference type="ChEBI" id="CHEBI:57692"/>
    </ligand>
</feature>
<dbReference type="SUPFAM" id="SSF52218">
    <property type="entry name" value="Flavoproteins"/>
    <property type="match status" value="1"/>
</dbReference>
<dbReference type="FunFam" id="3.40.50.360:FF:000015">
    <property type="entry name" value="NADPH-dependent diflavin oxidoreductase 1"/>
    <property type="match status" value="1"/>
</dbReference>
<gene>
    <name evidence="13" type="primary">106092316</name>
</gene>
<evidence type="ECO:0000256" key="3">
    <source>
        <dbReference type="ARBA" id="ARBA00004496"/>
    </source>
</evidence>
<dbReference type="PROSITE" id="PS51384">
    <property type="entry name" value="FAD_FR"/>
    <property type="match status" value="1"/>
</dbReference>
<evidence type="ECO:0000256" key="5">
    <source>
        <dbReference type="ARBA" id="ARBA00022630"/>
    </source>
</evidence>
<dbReference type="InterPro" id="IPR001094">
    <property type="entry name" value="Flavdoxin-like"/>
</dbReference>
<feature type="domain" description="FAD-binding FR-type" evidence="12">
    <location>
        <begin position="194"/>
        <end position="432"/>
    </location>
</feature>
<dbReference type="SUPFAM" id="SSF63380">
    <property type="entry name" value="Riboflavin synthase domain-like"/>
    <property type="match status" value="1"/>
</dbReference>
<dbReference type="Pfam" id="PF00258">
    <property type="entry name" value="Flavodoxin_1"/>
    <property type="match status" value="1"/>
</dbReference>
<dbReference type="PANTHER" id="PTHR19384">
    <property type="entry name" value="NITRIC OXIDE SYNTHASE-RELATED"/>
    <property type="match status" value="1"/>
</dbReference>
<dbReference type="InterPro" id="IPR003097">
    <property type="entry name" value="CysJ-like_FAD-binding"/>
</dbReference>
<evidence type="ECO:0000256" key="7">
    <source>
        <dbReference type="ARBA" id="ARBA00022827"/>
    </source>
</evidence>
<dbReference type="InterPro" id="IPR001709">
    <property type="entry name" value="Flavoprot_Pyr_Nucl_cyt_Rdtase"/>
</dbReference>
<keyword evidence="7 10" id="KW-0274">FAD</keyword>
<dbReference type="InterPro" id="IPR028879">
    <property type="entry name" value="NDOR1"/>
</dbReference>
<dbReference type="InterPro" id="IPR039261">
    <property type="entry name" value="FNR_nucleotide-bd"/>
</dbReference>
<proteinExistence type="inferred from homology"/>
<comment type="subcellular location">
    <subcellularLocation>
        <location evidence="3 10">Cytoplasm</location>
    </subcellularLocation>
</comment>
<dbReference type="Pfam" id="PF00175">
    <property type="entry name" value="NAD_binding_1"/>
    <property type="match status" value="1"/>
</dbReference>
<keyword evidence="4 10" id="KW-0963">Cytoplasm</keyword>
<keyword evidence="8 10" id="KW-0521">NADP</keyword>
<dbReference type="Gene3D" id="2.40.30.10">
    <property type="entry name" value="Translation factors"/>
    <property type="match status" value="1"/>
</dbReference>
<dbReference type="InterPro" id="IPR017938">
    <property type="entry name" value="Riboflavin_synthase-like_b-brl"/>
</dbReference>
<dbReference type="OrthoDB" id="1856718at2759"/>
<evidence type="ECO:0000256" key="8">
    <source>
        <dbReference type="ARBA" id="ARBA00022857"/>
    </source>
</evidence>
<organism evidence="13 14">
    <name type="scientific">Stomoxys calcitrans</name>
    <name type="common">Stable fly</name>
    <name type="synonym">Conops calcitrans</name>
    <dbReference type="NCBI Taxonomy" id="35570"/>
    <lineage>
        <taxon>Eukaryota</taxon>
        <taxon>Metazoa</taxon>
        <taxon>Ecdysozoa</taxon>
        <taxon>Arthropoda</taxon>
        <taxon>Hexapoda</taxon>
        <taxon>Insecta</taxon>
        <taxon>Pterygota</taxon>
        <taxon>Neoptera</taxon>
        <taxon>Endopterygota</taxon>
        <taxon>Diptera</taxon>
        <taxon>Brachycera</taxon>
        <taxon>Muscomorpha</taxon>
        <taxon>Muscoidea</taxon>
        <taxon>Muscidae</taxon>
        <taxon>Stomoxys</taxon>
    </lineage>
</organism>
<dbReference type="EnsemblMetazoa" id="SCAU015497-RA">
    <property type="protein sequence ID" value="SCAU015497-PA"/>
    <property type="gene ID" value="SCAU015497"/>
</dbReference>
<dbReference type="GO" id="GO:0050661">
    <property type="term" value="F:NADP binding"/>
    <property type="evidence" value="ECO:0007669"/>
    <property type="project" value="UniProtKB-UniRule"/>
</dbReference>
<dbReference type="PRINTS" id="PR00371">
    <property type="entry name" value="FPNCR"/>
</dbReference>
<dbReference type="Gene3D" id="3.40.50.360">
    <property type="match status" value="1"/>
</dbReference>
<keyword evidence="14" id="KW-1185">Reference proteome</keyword>
<dbReference type="FunFam" id="3.40.50.80:FF:000030">
    <property type="entry name" value="NADPH-dependent diflavin oxidoreductase 1"/>
    <property type="match status" value="1"/>
</dbReference>
<comment type="cofactor">
    <cofactor evidence="2 10">
        <name>FAD</name>
        <dbReference type="ChEBI" id="CHEBI:57692"/>
    </cofactor>
</comment>
<dbReference type="GO" id="GO:0050660">
    <property type="term" value="F:flavin adenine dinucleotide binding"/>
    <property type="evidence" value="ECO:0007669"/>
    <property type="project" value="UniProtKB-UniRule"/>
</dbReference>
<protein>
    <recommendedName>
        <fullName evidence="10">NADPH-dependent diflavin oxidoreductase 1</fullName>
        <ecNumber evidence="10">1.18.1.-</ecNumber>
    </recommendedName>
    <alternativeName>
        <fullName evidence="10">NADPH-dependent FMN and FAD-containing oxidoreductase</fullName>
    </alternativeName>
</protein>
<keyword evidence="5 10" id="KW-0285">Flavoprotein</keyword>
<dbReference type="InterPro" id="IPR029039">
    <property type="entry name" value="Flavoprotein-like_sf"/>
</dbReference>
<feature type="binding site" evidence="10">
    <location>
        <begin position="405"/>
        <end position="408"/>
    </location>
    <ligand>
        <name>FAD</name>
        <dbReference type="ChEBI" id="CHEBI:57692"/>
    </ligand>
</feature>
<dbReference type="Pfam" id="PF00667">
    <property type="entry name" value="FAD_binding_1"/>
    <property type="match status" value="1"/>
</dbReference>
<evidence type="ECO:0000256" key="10">
    <source>
        <dbReference type="HAMAP-Rule" id="MF_03178"/>
    </source>
</evidence>
<dbReference type="Proteomes" id="UP000095300">
    <property type="component" value="Unassembled WGS sequence"/>
</dbReference>
<feature type="domain" description="Flavodoxin-like" evidence="11">
    <location>
        <begin position="3"/>
        <end position="147"/>
    </location>
</feature>
<feature type="binding site" evidence="10">
    <location>
        <begin position="94"/>
        <end position="103"/>
    </location>
    <ligand>
        <name>FMN</name>
        <dbReference type="ChEBI" id="CHEBI:58210"/>
    </ligand>
</feature>
<dbReference type="InterPro" id="IPR023173">
    <property type="entry name" value="NADPH_Cyt_P450_Rdtase_alpha"/>
</dbReference>
<dbReference type="STRING" id="35570.A0A1I8QB28"/>
<keyword evidence="9 10" id="KW-0560">Oxidoreductase</keyword>
<comment type="similarity">
    <text evidence="10">Belongs to the NADPH-dependent diflavin oxidoreductase NDOR1 family.</text>
</comment>
<dbReference type="HAMAP" id="MF_03178">
    <property type="entry name" value="NDOR1"/>
    <property type="match status" value="1"/>
</dbReference>
<evidence type="ECO:0000256" key="9">
    <source>
        <dbReference type="ARBA" id="ARBA00023002"/>
    </source>
</evidence>
<dbReference type="SUPFAM" id="SSF52343">
    <property type="entry name" value="Ferredoxin reductase-like, C-terminal NADP-linked domain"/>
    <property type="match status" value="1"/>
</dbReference>
<dbReference type="Gene3D" id="1.20.990.10">
    <property type="entry name" value="NADPH-cytochrome p450 Reductase, Chain A, domain 3"/>
    <property type="match status" value="1"/>
</dbReference>
<comment type="caution">
    <text evidence="10">Lacks conserved residue(s) required for the propagation of feature annotation.</text>
</comment>
<evidence type="ECO:0000313" key="14">
    <source>
        <dbReference type="Proteomes" id="UP000095300"/>
    </source>
</evidence>
<reference evidence="13" key="1">
    <citation type="submission" date="2020-05" db="UniProtKB">
        <authorList>
            <consortium name="EnsemblMetazoa"/>
        </authorList>
    </citation>
    <scope>IDENTIFICATION</scope>
    <source>
        <strain evidence="13">USDA</strain>
    </source>
</reference>
<evidence type="ECO:0000256" key="1">
    <source>
        <dbReference type="ARBA" id="ARBA00001917"/>
    </source>
</evidence>
<comment type="similarity">
    <text evidence="10">In the C-terminal section; belongs to the flavoprotein pyridine nucleotide cytochrome reductase family.</text>
</comment>
<name>A0A1I8QB28_STOCA</name>
<comment type="catalytic activity">
    <reaction evidence="10">
        <text>2 oxidized [2Fe-2S]-[protein] + NADPH = 2 reduced [2Fe-2S]-[protein] + NADP(+) + H(+)</text>
        <dbReference type="Rhea" id="RHEA:67716"/>
        <dbReference type="Rhea" id="RHEA-COMP:17327"/>
        <dbReference type="Rhea" id="RHEA-COMP:17328"/>
        <dbReference type="ChEBI" id="CHEBI:15378"/>
        <dbReference type="ChEBI" id="CHEBI:33737"/>
        <dbReference type="ChEBI" id="CHEBI:33738"/>
        <dbReference type="ChEBI" id="CHEBI:57783"/>
        <dbReference type="ChEBI" id="CHEBI:58349"/>
    </reaction>
</comment>
<dbReference type="PRINTS" id="PR00369">
    <property type="entry name" value="FLAVODOXIN"/>
</dbReference>
<dbReference type="GO" id="GO:0010181">
    <property type="term" value="F:FMN binding"/>
    <property type="evidence" value="ECO:0007669"/>
    <property type="project" value="UniProtKB-UniRule"/>
</dbReference>
<feature type="binding site" evidence="10">
    <location>
        <begin position="514"/>
        <end position="518"/>
    </location>
    <ligand>
        <name>NADP(+)</name>
        <dbReference type="ChEBI" id="CHEBI:58349"/>
    </ligand>
</feature>
<evidence type="ECO:0000313" key="13">
    <source>
        <dbReference type="EnsemblMetazoa" id="SCAU015497-PA"/>
    </source>
</evidence>